<organism evidence="1 2">
    <name type="scientific">Tanacetum coccineum</name>
    <dbReference type="NCBI Taxonomy" id="301880"/>
    <lineage>
        <taxon>Eukaryota</taxon>
        <taxon>Viridiplantae</taxon>
        <taxon>Streptophyta</taxon>
        <taxon>Embryophyta</taxon>
        <taxon>Tracheophyta</taxon>
        <taxon>Spermatophyta</taxon>
        <taxon>Magnoliopsida</taxon>
        <taxon>eudicotyledons</taxon>
        <taxon>Gunneridae</taxon>
        <taxon>Pentapetalae</taxon>
        <taxon>asterids</taxon>
        <taxon>campanulids</taxon>
        <taxon>Asterales</taxon>
        <taxon>Asteraceae</taxon>
        <taxon>Asteroideae</taxon>
        <taxon>Anthemideae</taxon>
        <taxon>Anthemidinae</taxon>
        <taxon>Tanacetum</taxon>
    </lineage>
</organism>
<evidence type="ECO:0000313" key="1">
    <source>
        <dbReference type="EMBL" id="GJT69442.1"/>
    </source>
</evidence>
<evidence type="ECO:0000313" key="2">
    <source>
        <dbReference type="Proteomes" id="UP001151760"/>
    </source>
</evidence>
<name>A0ABQ5G3L1_9ASTR</name>
<dbReference type="Proteomes" id="UP001151760">
    <property type="component" value="Unassembled WGS sequence"/>
</dbReference>
<gene>
    <name evidence="1" type="ORF">Tco_1028728</name>
</gene>
<accession>A0ABQ5G3L1</accession>
<reference evidence="1" key="2">
    <citation type="submission" date="2022-01" db="EMBL/GenBank/DDBJ databases">
        <authorList>
            <person name="Yamashiro T."/>
            <person name="Shiraishi A."/>
            <person name="Satake H."/>
            <person name="Nakayama K."/>
        </authorList>
    </citation>
    <scope>NUCLEOTIDE SEQUENCE</scope>
</reference>
<protein>
    <submittedName>
        <fullName evidence="1">Uncharacterized protein</fullName>
    </submittedName>
</protein>
<keyword evidence="2" id="KW-1185">Reference proteome</keyword>
<reference evidence="1" key="1">
    <citation type="journal article" date="2022" name="Int. J. Mol. Sci.">
        <title>Draft Genome of Tanacetum Coccineum: Genomic Comparison of Closely Related Tanacetum-Family Plants.</title>
        <authorList>
            <person name="Yamashiro T."/>
            <person name="Shiraishi A."/>
            <person name="Nakayama K."/>
            <person name="Satake H."/>
        </authorList>
    </citation>
    <scope>NUCLEOTIDE SEQUENCE</scope>
</reference>
<proteinExistence type="predicted"/>
<sequence length="148" mass="16932">MIRNTQEVLTIIENKARVRTCRNKPQVSSGGGTSTQIHAITALTKLVKALEYHFASMRETYDQNQETAVQLMQNQIGQMADFPKKTIRIEDSYVEINTLLSHFNNSSPDYETFCFDIEEKSSGSTTSHFDYSLPDYDAFYFDDDHIKG</sequence>
<comment type="caution">
    <text evidence="1">The sequence shown here is derived from an EMBL/GenBank/DDBJ whole genome shotgun (WGS) entry which is preliminary data.</text>
</comment>
<dbReference type="EMBL" id="BQNB010017988">
    <property type="protein sequence ID" value="GJT69442.1"/>
    <property type="molecule type" value="Genomic_DNA"/>
</dbReference>